<accession>A0A915CPF7</accession>
<organism evidence="2 3">
    <name type="scientific">Ditylenchus dipsaci</name>
    <dbReference type="NCBI Taxonomy" id="166011"/>
    <lineage>
        <taxon>Eukaryota</taxon>
        <taxon>Metazoa</taxon>
        <taxon>Ecdysozoa</taxon>
        <taxon>Nematoda</taxon>
        <taxon>Chromadorea</taxon>
        <taxon>Rhabditida</taxon>
        <taxon>Tylenchina</taxon>
        <taxon>Tylenchomorpha</taxon>
        <taxon>Sphaerularioidea</taxon>
        <taxon>Anguinidae</taxon>
        <taxon>Anguininae</taxon>
        <taxon>Ditylenchus</taxon>
    </lineage>
</organism>
<name>A0A915CPF7_9BILA</name>
<evidence type="ECO:0000313" key="2">
    <source>
        <dbReference type="Proteomes" id="UP000887574"/>
    </source>
</evidence>
<evidence type="ECO:0000313" key="3">
    <source>
        <dbReference type="WBParaSite" id="jg10802.1"/>
    </source>
</evidence>
<reference evidence="3" key="1">
    <citation type="submission" date="2022-11" db="UniProtKB">
        <authorList>
            <consortium name="WormBaseParasite"/>
        </authorList>
    </citation>
    <scope>IDENTIFICATION</scope>
</reference>
<keyword evidence="2" id="KW-1185">Reference proteome</keyword>
<protein>
    <submittedName>
        <fullName evidence="3">Leucine-rich repeat domain-containing protein</fullName>
    </submittedName>
</protein>
<evidence type="ECO:0000256" key="1">
    <source>
        <dbReference type="SAM" id="SignalP"/>
    </source>
</evidence>
<feature type="signal peptide" evidence="1">
    <location>
        <begin position="1"/>
        <end position="23"/>
    </location>
</feature>
<sequence>MNNFVKSACFILSIFFVVNTTEAELSLKNSKDTSITGHFIAEPTSNAVQPSIDHKKPPVYPLKKEQRKHSSSCLPGLHCSLTGSFELNLECYFFTALEYLKLVKNLLTIIHDWRKCRFIDSAKELRRVDSEAFRKLPNLRKIRISNCPNLEVWNGILLKENFKIQSVIARNNGLKQLPRLQMFPNQHFLTIEMLDFSFNNIQAITTGSSLNVNAKVLKLENNAIARVEPFAFVGCKFLKLWVLS</sequence>
<proteinExistence type="predicted"/>
<dbReference type="InterPro" id="IPR032675">
    <property type="entry name" value="LRR_dom_sf"/>
</dbReference>
<dbReference type="WBParaSite" id="jg10802.1">
    <property type="protein sequence ID" value="jg10802.1"/>
    <property type="gene ID" value="jg10802"/>
</dbReference>
<dbReference type="SUPFAM" id="SSF52058">
    <property type="entry name" value="L domain-like"/>
    <property type="match status" value="1"/>
</dbReference>
<dbReference type="AlphaFoldDB" id="A0A915CPF7"/>
<dbReference type="Gene3D" id="3.80.10.10">
    <property type="entry name" value="Ribonuclease Inhibitor"/>
    <property type="match status" value="1"/>
</dbReference>
<keyword evidence="1" id="KW-0732">Signal</keyword>
<dbReference type="Proteomes" id="UP000887574">
    <property type="component" value="Unplaced"/>
</dbReference>
<feature type="chain" id="PRO_5038123208" evidence="1">
    <location>
        <begin position="24"/>
        <end position="244"/>
    </location>
</feature>